<evidence type="ECO:0000313" key="1">
    <source>
        <dbReference type="EMBL" id="KAK3588908.1"/>
    </source>
</evidence>
<organism evidence="1 2">
    <name type="scientific">Potamilus streckersoni</name>
    <dbReference type="NCBI Taxonomy" id="2493646"/>
    <lineage>
        <taxon>Eukaryota</taxon>
        <taxon>Metazoa</taxon>
        <taxon>Spiralia</taxon>
        <taxon>Lophotrochozoa</taxon>
        <taxon>Mollusca</taxon>
        <taxon>Bivalvia</taxon>
        <taxon>Autobranchia</taxon>
        <taxon>Heteroconchia</taxon>
        <taxon>Palaeoheterodonta</taxon>
        <taxon>Unionida</taxon>
        <taxon>Unionoidea</taxon>
        <taxon>Unionidae</taxon>
        <taxon>Ambleminae</taxon>
        <taxon>Lampsilini</taxon>
        <taxon>Potamilus</taxon>
    </lineage>
</organism>
<reference evidence="1" key="3">
    <citation type="submission" date="2023-05" db="EMBL/GenBank/DDBJ databases">
        <authorList>
            <person name="Smith C.H."/>
        </authorList>
    </citation>
    <scope>NUCLEOTIDE SEQUENCE</scope>
    <source>
        <strain evidence="1">CHS0354</strain>
        <tissue evidence="1">Mantle</tissue>
    </source>
</reference>
<reference evidence="1" key="2">
    <citation type="journal article" date="2021" name="Genome Biol. Evol.">
        <title>Developing a high-quality reference genome for a parasitic bivalve with doubly uniparental inheritance (Bivalvia: Unionida).</title>
        <authorList>
            <person name="Smith C.H."/>
        </authorList>
    </citation>
    <scope>NUCLEOTIDE SEQUENCE</scope>
    <source>
        <strain evidence="1">CHS0354</strain>
        <tissue evidence="1">Mantle</tissue>
    </source>
</reference>
<dbReference type="EMBL" id="JAEAOA010000475">
    <property type="protein sequence ID" value="KAK3588908.1"/>
    <property type="molecule type" value="Genomic_DNA"/>
</dbReference>
<keyword evidence="2" id="KW-1185">Reference proteome</keyword>
<dbReference type="Proteomes" id="UP001195483">
    <property type="component" value="Unassembled WGS sequence"/>
</dbReference>
<gene>
    <name evidence="1" type="ORF">CHS0354_007057</name>
</gene>
<protein>
    <submittedName>
        <fullName evidence="1">Uncharacterized protein</fullName>
    </submittedName>
</protein>
<reference evidence="1" key="1">
    <citation type="journal article" date="2021" name="Genome Biol. Evol.">
        <title>A High-Quality Reference Genome for a Parasitic Bivalve with Doubly Uniparental Inheritance (Bivalvia: Unionida).</title>
        <authorList>
            <person name="Smith C.H."/>
        </authorList>
    </citation>
    <scope>NUCLEOTIDE SEQUENCE</scope>
    <source>
        <strain evidence="1">CHS0354</strain>
    </source>
</reference>
<name>A0AAE0SCC5_9BIVA</name>
<proteinExistence type="predicted"/>
<accession>A0AAE0SCC5</accession>
<evidence type="ECO:0000313" key="2">
    <source>
        <dbReference type="Proteomes" id="UP001195483"/>
    </source>
</evidence>
<comment type="caution">
    <text evidence="1">The sequence shown here is derived from an EMBL/GenBank/DDBJ whole genome shotgun (WGS) entry which is preliminary data.</text>
</comment>
<dbReference type="AlphaFoldDB" id="A0AAE0SCC5"/>
<sequence>MKNTYVHKRSTNACNNIVTVLVKKEDEEEEGDWRIWKCIPKKWRKKDLHLNVKQGWKKFLYFLDGVVEQSGNLMGGHYTAEHQHSAPRPTSSVVIRFLLWSTSTRECPQNGRHEEEAEENNIMRS</sequence>